<keyword evidence="6" id="KW-0833">Ubl conjugation pathway</keyword>
<dbReference type="EMBL" id="KZ452026">
    <property type="protein sequence ID" value="PKA50369.1"/>
    <property type="molecule type" value="Genomic_DNA"/>
</dbReference>
<dbReference type="Pfam" id="PF13639">
    <property type="entry name" value="zf-RING_2"/>
    <property type="match status" value="1"/>
</dbReference>
<dbReference type="CDD" id="cd23116">
    <property type="entry name" value="RING-H2_AIRP1-like"/>
    <property type="match status" value="1"/>
</dbReference>
<feature type="region of interest" description="Disordered" evidence="9">
    <location>
        <begin position="74"/>
        <end position="103"/>
    </location>
</feature>
<dbReference type="OrthoDB" id="8062037at2759"/>
<evidence type="ECO:0000256" key="9">
    <source>
        <dbReference type="SAM" id="MobiDB-lite"/>
    </source>
</evidence>
<evidence type="ECO:0000256" key="4">
    <source>
        <dbReference type="ARBA" id="ARBA00022723"/>
    </source>
</evidence>
<evidence type="ECO:0000313" key="11">
    <source>
        <dbReference type="EMBL" id="PKA50369.1"/>
    </source>
</evidence>
<keyword evidence="7" id="KW-0862">Zinc</keyword>
<dbReference type="Gene3D" id="3.30.40.10">
    <property type="entry name" value="Zinc/RING finger domain, C3HC4 (zinc finger)"/>
    <property type="match status" value="1"/>
</dbReference>
<evidence type="ECO:0000313" key="12">
    <source>
        <dbReference type="Proteomes" id="UP000236161"/>
    </source>
</evidence>
<dbReference type="AlphaFoldDB" id="A0A2I0A4A5"/>
<dbReference type="SMART" id="SM00184">
    <property type="entry name" value="RING"/>
    <property type="match status" value="1"/>
</dbReference>
<dbReference type="Proteomes" id="UP000236161">
    <property type="component" value="Unassembled WGS sequence"/>
</dbReference>
<evidence type="ECO:0000256" key="8">
    <source>
        <dbReference type="PROSITE-ProRule" id="PRU00175"/>
    </source>
</evidence>
<evidence type="ECO:0000259" key="10">
    <source>
        <dbReference type="PROSITE" id="PS50089"/>
    </source>
</evidence>
<protein>
    <recommendedName>
        <fullName evidence="2">RING-type E3 ubiquitin transferase</fullName>
        <ecNumber evidence="2">2.3.2.27</ecNumber>
    </recommendedName>
</protein>
<dbReference type="GO" id="GO:0008270">
    <property type="term" value="F:zinc ion binding"/>
    <property type="evidence" value="ECO:0007669"/>
    <property type="project" value="UniProtKB-KW"/>
</dbReference>
<keyword evidence="3" id="KW-0808">Transferase</keyword>
<name>A0A2I0A4A5_9ASPA</name>
<evidence type="ECO:0000256" key="7">
    <source>
        <dbReference type="ARBA" id="ARBA00022833"/>
    </source>
</evidence>
<evidence type="ECO:0000256" key="1">
    <source>
        <dbReference type="ARBA" id="ARBA00000900"/>
    </source>
</evidence>
<keyword evidence="12" id="KW-1185">Reference proteome</keyword>
<dbReference type="STRING" id="1088818.A0A2I0A4A5"/>
<gene>
    <name evidence="11" type="ORF">AXF42_Ash013458</name>
</gene>
<dbReference type="GO" id="GO:0061630">
    <property type="term" value="F:ubiquitin protein ligase activity"/>
    <property type="evidence" value="ECO:0007669"/>
    <property type="project" value="UniProtKB-EC"/>
</dbReference>
<dbReference type="InterPro" id="IPR013083">
    <property type="entry name" value="Znf_RING/FYVE/PHD"/>
</dbReference>
<dbReference type="PROSITE" id="PS50089">
    <property type="entry name" value="ZF_RING_2"/>
    <property type="match status" value="1"/>
</dbReference>
<reference evidence="11 12" key="1">
    <citation type="journal article" date="2017" name="Nature">
        <title>The Apostasia genome and the evolution of orchids.</title>
        <authorList>
            <person name="Zhang G.Q."/>
            <person name="Liu K.W."/>
            <person name="Li Z."/>
            <person name="Lohaus R."/>
            <person name="Hsiao Y.Y."/>
            <person name="Niu S.C."/>
            <person name="Wang J.Y."/>
            <person name="Lin Y.C."/>
            <person name="Xu Q."/>
            <person name="Chen L.J."/>
            <person name="Yoshida K."/>
            <person name="Fujiwara S."/>
            <person name="Wang Z.W."/>
            <person name="Zhang Y.Q."/>
            <person name="Mitsuda N."/>
            <person name="Wang M."/>
            <person name="Liu G.H."/>
            <person name="Pecoraro L."/>
            <person name="Huang H.X."/>
            <person name="Xiao X.J."/>
            <person name="Lin M."/>
            <person name="Wu X.Y."/>
            <person name="Wu W.L."/>
            <person name="Chen Y.Y."/>
            <person name="Chang S.B."/>
            <person name="Sakamoto S."/>
            <person name="Ohme-Takagi M."/>
            <person name="Yagi M."/>
            <person name="Zeng S.J."/>
            <person name="Shen C.Y."/>
            <person name="Yeh C.M."/>
            <person name="Luo Y.B."/>
            <person name="Tsai W.C."/>
            <person name="Van de Peer Y."/>
            <person name="Liu Z.J."/>
        </authorList>
    </citation>
    <scope>NUCLEOTIDE SEQUENCE [LARGE SCALE GENOMIC DNA]</scope>
    <source>
        <strain evidence="12">cv. Shenzhen</strain>
        <tissue evidence="11">Stem</tissue>
    </source>
</reference>
<evidence type="ECO:0000256" key="2">
    <source>
        <dbReference type="ARBA" id="ARBA00012483"/>
    </source>
</evidence>
<dbReference type="SUPFAM" id="SSF57850">
    <property type="entry name" value="RING/U-box"/>
    <property type="match status" value="1"/>
</dbReference>
<feature type="domain" description="RING-type" evidence="10">
    <location>
        <begin position="167"/>
        <end position="207"/>
    </location>
</feature>
<evidence type="ECO:0000256" key="6">
    <source>
        <dbReference type="ARBA" id="ARBA00022786"/>
    </source>
</evidence>
<dbReference type="InterPro" id="IPR001841">
    <property type="entry name" value="Znf_RING"/>
</dbReference>
<keyword evidence="5 8" id="KW-0863">Zinc-finger</keyword>
<evidence type="ECO:0000256" key="3">
    <source>
        <dbReference type="ARBA" id="ARBA00022679"/>
    </source>
</evidence>
<accession>A0A2I0A4A5</accession>
<comment type="catalytic activity">
    <reaction evidence="1">
        <text>S-ubiquitinyl-[E2 ubiquitin-conjugating enzyme]-L-cysteine + [acceptor protein]-L-lysine = [E2 ubiquitin-conjugating enzyme]-L-cysteine + N(6)-ubiquitinyl-[acceptor protein]-L-lysine.</text>
        <dbReference type="EC" id="2.3.2.27"/>
    </reaction>
</comment>
<organism evidence="11 12">
    <name type="scientific">Apostasia shenzhenica</name>
    <dbReference type="NCBI Taxonomy" id="1088818"/>
    <lineage>
        <taxon>Eukaryota</taxon>
        <taxon>Viridiplantae</taxon>
        <taxon>Streptophyta</taxon>
        <taxon>Embryophyta</taxon>
        <taxon>Tracheophyta</taxon>
        <taxon>Spermatophyta</taxon>
        <taxon>Magnoliopsida</taxon>
        <taxon>Liliopsida</taxon>
        <taxon>Asparagales</taxon>
        <taxon>Orchidaceae</taxon>
        <taxon>Apostasioideae</taxon>
        <taxon>Apostasia</taxon>
    </lineage>
</organism>
<evidence type="ECO:0000256" key="5">
    <source>
        <dbReference type="ARBA" id="ARBA00022771"/>
    </source>
</evidence>
<dbReference type="EC" id="2.3.2.27" evidence="2"/>
<dbReference type="PANTHER" id="PTHR46463">
    <property type="entry name" value="ZINC FINGER, RING/FYVE/PHD-TYPE"/>
    <property type="match status" value="1"/>
</dbReference>
<sequence length="217" mass="24301">MGSICSCFCLENLEEYRNPYGLVYRHCFCLRYLAQQLTHMYSLLLQRDEHSAPLSLQPSSSLASVAPTVDDSFSDTFRSPPRPLPYDDPRCSSPARRHTEPLDLFDGESEPLRMVNSDVKAESTSIAAKSGGYIFGVSRKSSSKHPIIEITGGATYDFPSSEEDDVCPTCLDEYTTENPMIVTSCSHHFHLGCIYEWMERSELCPVCGKVMIFNEAS</sequence>
<keyword evidence="4" id="KW-0479">Metal-binding</keyword>
<dbReference type="PANTHER" id="PTHR46463:SF10">
    <property type="entry name" value="OS01G0926200 PROTEIN"/>
    <property type="match status" value="1"/>
</dbReference>
<proteinExistence type="predicted"/>